<reference evidence="2 3" key="1">
    <citation type="submission" date="2016-10" db="EMBL/GenBank/DDBJ databases">
        <authorList>
            <person name="de Groot N.N."/>
        </authorList>
    </citation>
    <scope>NUCLEOTIDE SEQUENCE [LARGE SCALE GENOMIC DNA]</scope>
    <source>
        <strain evidence="2 3">DSM 11457</strain>
    </source>
</reference>
<organism evidence="2 3">
    <name type="scientific">Roseovarius tolerans</name>
    <dbReference type="NCBI Taxonomy" id="74031"/>
    <lineage>
        <taxon>Bacteria</taxon>
        <taxon>Pseudomonadati</taxon>
        <taxon>Pseudomonadota</taxon>
        <taxon>Alphaproteobacteria</taxon>
        <taxon>Rhodobacterales</taxon>
        <taxon>Roseobacteraceae</taxon>
        <taxon>Roseovarius</taxon>
    </lineage>
</organism>
<dbReference type="InterPro" id="IPR029063">
    <property type="entry name" value="SAM-dependent_MTases_sf"/>
</dbReference>
<keyword evidence="2" id="KW-0808">Transferase</keyword>
<dbReference type="NCBIfam" id="TIGR01444">
    <property type="entry name" value="fkbM_fam"/>
    <property type="match status" value="1"/>
</dbReference>
<dbReference type="Gene3D" id="3.40.50.150">
    <property type="entry name" value="Vaccinia Virus protein VP39"/>
    <property type="match status" value="1"/>
</dbReference>
<dbReference type="PANTHER" id="PTHR34203">
    <property type="entry name" value="METHYLTRANSFERASE, FKBM FAMILY PROTEIN"/>
    <property type="match status" value="1"/>
</dbReference>
<dbReference type="Pfam" id="PF05050">
    <property type="entry name" value="Methyltransf_21"/>
    <property type="match status" value="1"/>
</dbReference>
<dbReference type="GO" id="GO:0032259">
    <property type="term" value="P:methylation"/>
    <property type="evidence" value="ECO:0007669"/>
    <property type="project" value="UniProtKB-KW"/>
</dbReference>
<sequence>MRRCHVWNLGVEHARRIKTRDTSACGRCVSDWHRARILSTSAAMNERHLTFSGPAARLQYILLMGLFRLAVTRGLYGRFARGLGRVFGAERAVFLHEGRAPPYRIALNDGYWTRFALYRAPYEPEVARVLTAASGATPLFCDLGANKGYWTTRAAPLFEQVIAVEASAATFADLSGNARDVPNVTLHRAAIHARSGEEMRFVNTHLSHASARLEADLPAGGQDRVETVGTRAVDDLVPEGVAALIKLDVEGAEIAAIEGAARALKDGAVLIYEDHGNDPACTVSAHLLSDPDMRLYSIGTGLIPMPDVATIRACKTDAYKGYNFLAARADSELMGRIMQGFANWARSG</sequence>
<dbReference type="InterPro" id="IPR052514">
    <property type="entry name" value="SAM-dependent_MTase"/>
</dbReference>
<dbReference type="InterPro" id="IPR006342">
    <property type="entry name" value="FkbM_mtfrase"/>
</dbReference>
<dbReference type="PANTHER" id="PTHR34203:SF15">
    <property type="entry name" value="SLL1173 PROTEIN"/>
    <property type="match status" value="1"/>
</dbReference>
<dbReference type="EMBL" id="FOBO01000003">
    <property type="protein sequence ID" value="SEM24730.1"/>
    <property type="molecule type" value="Genomic_DNA"/>
</dbReference>
<evidence type="ECO:0000313" key="3">
    <source>
        <dbReference type="Proteomes" id="UP000182160"/>
    </source>
</evidence>
<gene>
    <name evidence="2" type="ORF">SAMN04488077_103141</name>
</gene>
<proteinExistence type="predicted"/>
<keyword evidence="2" id="KW-0489">Methyltransferase</keyword>
<dbReference type="GO" id="GO:0008168">
    <property type="term" value="F:methyltransferase activity"/>
    <property type="evidence" value="ECO:0007669"/>
    <property type="project" value="UniProtKB-KW"/>
</dbReference>
<accession>A0A1H7WT42</accession>
<protein>
    <submittedName>
        <fullName evidence="2">Methyltransferase, FkbM family</fullName>
    </submittedName>
</protein>
<dbReference type="Proteomes" id="UP000182160">
    <property type="component" value="Unassembled WGS sequence"/>
</dbReference>
<feature type="domain" description="Methyltransferase FkbM" evidence="1">
    <location>
        <begin position="142"/>
        <end position="277"/>
    </location>
</feature>
<dbReference type="SUPFAM" id="SSF53335">
    <property type="entry name" value="S-adenosyl-L-methionine-dependent methyltransferases"/>
    <property type="match status" value="1"/>
</dbReference>
<name>A0A1H7WT42_9RHOB</name>
<evidence type="ECO:0000259" key="1">
    <source>
        <dbReference type="Pfam" id="PF05050"/>
    </source>
</evidence>
<dbReference type="AlphaFoldDB" id="A0A1H7WT42"/>
<evidence type="ECO:0000313" key="2">
    <source>
        <dbReference type="EMBL" id="SEM24730.1"/>
    </source>
</evidence>